<dbReference type="PANTHER" id="PTHR11839">
    <property type="entry name" value="UDP/ADP-SUGAR PYROPHOSPHATASE"/>
    <property type="match status" value="1"/>
</dbReference>
<dbReference type="CDD" id="cd03424">
    <property type="entry name" value="NUDIX_ADPRase_Nudt5_UGPPase_Nudt14"/>
    <property type="match status" value="1"/>
</dbReference>
<gene>
    <name evidence="3" type="ORF">K505DRAFT_275310</name>
</gene>
<dbReference type="PANTHER" id="PTHR11839:SF18">
    <property type="entry name" value="NUDIX HYDROLASE DOMAIN-CONTAINING PROTEIN"/>
    <property type="match status" value="1"/>
</dbReference>
<dbReference type="GO" id="GO:0080041">
    <property type="term" value="F:ADP-ribose pyrophosphohydrolase activity"/>
    <property type="evidence" value="ECO:0007669"/>
    <property type="project" value="TreeGrafter"/>
</dbReference>
<dbReference type="OrthoDB" id="10249920at2759"/>
<dbReference type="InterPro" id="IPR015797">
    <property type="entry name" value="NUDIX_hydrolase-like_dom_sf"/>
</dbReference>
<evidence type="ECO:0000313" key="4">
    <source>
        <dbReference type="Proteomes" id="UP000799757"/>
    </source>
</evidence>
<dbReference type="AlphaFoldDB" id="A0A6A6XD62"/>
<evidence type="ECO:0000313" key="3">
    <source>
        <dbReference type="EMBL" id="KAF2794386.1"/>
    </source>
</evidence>
<name>A0A6A6XD62_9PLEO</name>
<sequence length="323" mass="35828">MSASSFNYFLPNINGVVKISLPSDLTEEELLNFPAFVKWITTLTRSLALQNSKAHKFNSSPYKIEKIDVQSIVRFGPDKVGFIKIQATIKNERGEWIPGAVFLRGGSVAMLMILQPDDAKASTEDDKWVILTVQPRVAAGSLAFAEIPAGMIDNSNSFTGTAANEIAEETDIKVMEEELINMSALAAPQSTTTDWKSSTARGIKDPETETEPLEIATYPSPGACDEYIPTFLYQKRLPRDILNALRDRETGLHAEGEKITLKLVRLENLWRECSRDGKSLAAFALYEGLRKEGKIPKIEELSAEKLGDMRTKLAQKNNDVAKM</sequence>
<dbReference type="EMBL" id="MU001893">
    <property type="protein sequence ID" value="KAF2794386.1"/>
    <property type="molecule type" value="Genomic_DNA"/>
</dbReference>
<evidence type="ECO:0000256" key="2">
    <source>
        <dbReference type="ARBA" id="ARBA00022801"/>
    </source>
</evidence>
<keyword evidence="4" id="KW-1185">Reference proteome</keyword>
<reference evidence="3" key="1">
    <citation type="journal article" date="2020" name="Stud. Mycol.">
        <title>101 Dothideomycetes genomes: a test case for predicting lifestyles and emergence of pathogens.</title>
        <authorList>
            <person name="Haridas S."/>
            <person name="Albert R."/>
            <person name="Binder M."/>
            <person name="Bloem J."/>
            <person name="Labutti K."/>
            <person name="Salamov A."/>
            <person name="Andreopoulos B."/>
            <person name="Baker S."/>
            <person name="Barry K."/>
            <person name="Bills G."/>
            <person name="Bluhm B."/>
            <person name="Cannon C."/>
            <person name="Castanera R."/>
            <person name="Culley D."/>
            <person name="Daum C."/>
            <person name="Ezra D."/>
            <person name="Gonzalez J."/>
            <person name="Henrissat B."/>
            <person name="Kuo A."/>
            <person name="Liang C."/>
            <person name="Lipzen A."/>
            <person name="Lutzoni F."/>
            <person name="Magnuson J."/>
            <person name="Mondo S."/>
            <person name="Nolan M."/>
            <person name="Ohm R."/>
            <person name="Pangilinan J."/>
            <person name="Park H.-J."/>
            <person name="Ramirez L."/>
            <person name="Alfaro M."/>
            <person name="Sun H."/>
            <person name="Tritt A."/>
            <person name="Yoshinaga Y."/>
            <person name="Zwiers L.-H."/>
            <person name="Turgeon B."/>
            <person name="Goodwin S."/>
            <person name="Spatafora J."/>
            <person name="Crous P."/>
            <person name="Grigoriev I."/>
        </authorList>
    </citation>
    <scope>NUCLEOTIDE SEQUENCE</scope>
    <source>
        <strain evidence="3">CBS 109.77</strain>
    </source>
</reference>
<keyword evidence="2 3" id="KW-0378">Hydrolase</keyword>
<dbReference type="Proteomes" id="UP000799757">
    <property type="component" value="Unassembled WGS sequence"/>
</dbReference>
<proteinExistence type="predicted"/>
<dbReference type="GO" id="GO:0080042">
    <property type="term" value="F:ADP-glucose pyrophosphohydrolase activity"/>
    <property type="evidence" value="ECO:0007669"/>
    <property type="project" value="TreeGrafter"/>
</dbReference>
<protein>
    <submittedName>
        <fullName evidence="3">Nudix hydrolase 14</fullName>
    </submittedName>
</protein>
<evidence type="ECO:0000256" key="1">
    <source>
        <dbReference type="ARBA" id="ARBA00001946"/>
    </source>
</evidence>
<accession>A0A6A6XD62</accession>
<dbReference type="SUPFAM" id="SSF55811">
    <property type="entry name" value="Nudix"/>
    <property type="match status" value="1"/>
</dbReference>
<dbReference type="GO" id="GO:0019693">
    <property type="term" value="P:ribose phosphate metabolic process"/>
    <property type="evidence" value="ECO:0007669"/>
    <property type="project" value="TreeGrafter"/>
</dbReference>
<organism evidence="3 4">
    <name type="scientific">Melanomma pulvis-pyrius CBS 109.77</name>
    <dbReference type="NCBI Taxonomy" id="1314802"/>
    <lineage>
        <taxon>Eukaryota</taxon>
        <taxon>Fungi</taxon>
        <taxon>Dikarya</taxon>
        <taxon>Ascomycota</taxon>
        <taxon>Pezizomycotina</taxon>
        <taxon>Dothideomycetes</taxon>
        <taxon>Pleosporomycetidae</taxon>
        <taxon>Pleosporales</taxon>
        <taxon>Melanommataceae</taxon>
        <taxon>Melanomma</taxon>
    </lineage>
</organism>
<dbReference type="Gene3D" id="3.90.79.10">
    <property type="entry name" value="Nucleoside Triphosphate Pyrophosphohydrolase"/>
    <property type="match status" value="1"/>
</dbReference>
<dbReference type="GO" id="GO:0006753">
    <property type="term" value="P:nucleoside phosphate metabolic process"/>
    <property type="evidence" value="ECO:0007669"/>
    <property type="project" value="TreeGrafter"/>
</dbReference>
<comment type="cofactor">
    <cofactor evidence="1">
        <name>Mg(2+)</name>
        <dbReference type="ChEBI" id="CHEBI:18420"/>
    </cofactor>
</comment>